<feature type="non-terminal residue" evidence="1">
    <location>
        <position position="1"/>
    </location>
</feature>
<dbReference type="EMBL" id="CAJPIZ010026315">
    <property type="protein sequence ID" value="CAG2118993.1"/>
    <property type="molecule type" value="Genomic_DNA"/>
</dbReference>
<protein>
    <submittedName>
        <fullName evidence="1">Uncharacterized protein</fullName>
    </submittedName>
</protein>
<evidence type="ECO:0000313" key="1">
    <source>
        <dbReference type="EMBL" id="CAD7642007.1"/>
    </source>
</evidence>
<organism evidence="1">
    <name type="scientific">Medioppia subpectinata</name>
    <dbReference type="NCBI Taxonomy" id="1979941"/>
    <lineage>
        <taxon>Eukaryota</taxon>
        <taxon>Metazoa</taxon>
        <taxon>Ecdysozoa</taxon>
        <taxon>Arthropoda</taxon>
        <taxon>Chelicerata</taxon>
        <taxon>Arachnida</taxon>
        <taxon>Acari</taxon>
        <taxon>Acariformes</taxon>
        <taxon>Sarcoptiformes</taxon>
        <taxon>Oribatida</taxon>
        <taxon>Brachypylina</taxon>
        <taxon>Oppioidea</taxon>
        <taxon>Oppiidae</taxon>
        <taxon>Medioppia</taxon>
    </lineage>
</organism>
<dbReference type="Gene3D" id="3.40.50.2000">
    <property type="entry name" value="Glycogen Phosphorylase B"/>
    <property type="match status" value="2"/>
</dbReference>
<dbReference type="EMBL" id="OC880890">
    <property type="protein sequence ID" value="CAD7642007.1"/>
    <property type="molecule type" value="Genomic_DNA"/>
</dbReference>
<dbReference type="Proteomes" id="UP000759131">
    <property type="component" value="Unassembled WGS sequence"/>
</dbReference>
<dbReference type="SUPFAM" id="SSF53756">
    <property type="entry name" value="UDP-Glycosyltransferase/glycogen phosphorylase"/>
    <property type="match status" value="2"/>
</dbReference>
<keyword evidence="2" id="KW-1185">Reference proteome</keyword>
<name>A0A7R9LI45_9ACAR</name>
<sequence>GPLHDEYSLTDNMWGEGSVPQIQVLPLVDLVITHGGNNTVTETFYFGIGESLVRAGHRVMFLINEQWRGRLTKYGIEEVLYESWTENKESDKNMALKAAMSAKRIGLMTDRSPLEKMVAYWGQLFPDMTQKWPKTDKMIERYIDKLCPDLIIIDHVVYHTSVVKSGIPWVWVCSCNPLLLIDDNRTPPHGSGL</sequence>
<dbReference type="AlphaFoldDB" id="A0A7R9LI45"/>
<reference evidence="1" key="1">
    <citation type="submission" date="2020-11" db="EMBL/GenBank/DDBJ databases">
        <authorList>
            <person name="Tran Van P."/>
        </authorList>
    </citation>
    <scope>NUCLEOTIDE SEQUENCE</scope>
</reference>
<gene>
    <name evidence="1" type="ORF">OSB1V03_LOCUS18943</name>
</gene>
<evidence type="ECO:0000313" key="2">
    <source>
        <dbReference type="Proteomes" id="UP000759131"/>
    </source>
</evidence>
<proteinExistence type="predicted"/>
<dbReference type="OrthoDB" id="6504522at2759"/>
<accession>A0A7R9LI45</accession>